<feature type="compositionally biased region" description="Acidic residues" evidence="6">
    <location>
        <begin position="199"/>
        <end position="211"/>
    </location>
</feature>
<feature type="compositionally biased region" description="Polar residues" evidence="6">
    <location>
        <begin position="478"/>
        <end position="488"/>
    </location>
</feature>
<dbReference type="GeneID" id="16077216"/>
<organism evidence="9 10">
    <name type="scientific">Salpingoeca rosetta (strain ATCC 50818 / BSB-021)</name>
    <dbReference type="NCBI Taxonomy" id="946362"/>
    <lineage>
        <taxon>Eukaryota</taxon>
        <taxon>Choanoflagellata</taxon>
        <taxon>Craspedida</taxon>
        <taxon>Salpingoecidae</taxon>
        <taxon>Salpingoeca</taxon>
    </lineage>
</organism>
<dbReference type="Pfam" id="PF01694">
    <property type="entry name" value="Rhomboid"/>
    <property type="match status" value="1"/>
</dbReference>
<sequence>MDPSEHPQQDAPPSDPLDAEPSMATPPSPPAPHQEEADGAADLAHDQQQQLEQPGAPAIDDVSSSSTAEGSSRSSVSSRASEISDEGAQAASQRDSPGTSSSGSSRASVASHQSPAPSQTQTPGVQEATTQPPPEASASTSPSHQGNEEDNPDANSGEDHPTEVLNGFGSHDTLHADARATAQPASAPPPAERRQASESSDDDSDELDVDAVETASTLENETPPNEPEDHGDAEEELVSFEQVDARLSGSQPASPFPHGQTDSTERRQDAADADDAYMSPSDDEADAAEESRDGRMVSTANDDDDDNNNNNNDTPTGADIVGGAQVHAMVTADRRSPTQDDDTDTSIDVDELNTSSDQPGRSLERQGSMQSYLSIEEGSEPPSSPRPNVNNVTSQSSLPPLREAPGTMEAALYDEADASDSDGGSSSSGDDVGKDKNKRDHVQPAPVAAVTLEHAEHEPRQQQQQEQQQEGAGVAAETATSSPLTYQPTKRIPPADTAVADSEGPAAVSKTPSGVIVMDAAANEDVVVDDDDDGEEEVEEAAGSTNQWEPTHGQEQRDAVDTVVNVDGGDVDDAPAAATVSMAEERRAEQEDAAEAAAIIADAVRHDDDDDELDEEAQRKRHSTSTLRSLWRRAASQATSQASSGRSSRKSMFGVVKEAQFASKFKAGVAKFFGVSDDDQLARWEEFYLGDEDEEEGEGDGTADDVFGDEDEEEEDEDEDDEDEEEEMESDEGAEEEEEDVPVEDEDEDTLDANVLVEGTPGSPPNVIEETTFHSAAAASASVDRSGGQVAEPSQQSTVLEEDLSDSSAVTEQSEHPYDNLPDNASKRSSLRRVFSVKEPEPDDLMPVSRLVAGALRNTIKKARRRSQAPSRSSMQSEQLQMRAVSSTSPPGSASHEQDKNRSSPGLIQFGADPSRGRAGLAAAQAAKQVAQPSATRPQPTKAGASAPRARAVTTAGAAAARRPPQQQQRPQQREPRKKQALATGDVAVDPRRAQPAGRRPRATTTAEASSTSRARPTTGAAAAKANAPAASGTGTDRKRRARAKSRMKPTDAADTFNTRLQKQVASIREHRPFFTYYMSFCQIAVMIIAVLVYGLAPIGIESQTKTASVDGPDGTPVQASYQQEANFWIGPSPTALVLMGAKFTPCMRRDDRIYTEVVEPIAEAEQDFGCCVEQGATDGNCFSSSADDCTGFRTFIPGKICGGPQCCKDYRNNASATYPNCEYQPAESAQDPSCSCTISARPCCTSLAGDCSIQSQQYCEFVEGHYHPDAELCSQVSCLQSVCGLVNFLHEDRPDQWYRLYLAMFLHVGFVHLFFVVLMQHSFAVEIEKLAGWLRMFFIYMLAGIGGYLVSANFTPYQVSTGASPALYGLLGCLFVELFQSWQLLESPKKEFLKLFLIAIVALAVGLLPYIDNWSHLGGFAFGILSSIVFLPYITFGKWDAARKRTLILIALPGLVALITVLSILLATRTINCSWCGLLNCYNFTETFCVDNLQEVI</sequence>
<dbReference type="eggNOG" id="KOG2290">
    <property type="taxonomic scope" value="Eukaryota"/>
</dbReference>
<feature type="compositionally biased region" description="Acidic residues" evidence="6">
    <location>
        <begin position="229"/>
        <end position="238"/>
    </location>
</feature>
<feature type="transmembrane region" description="Helical" evidence="7">
    <location>
        <begin position="1075"/>
        <end position="1097"/>
    </location>
</feature>
<feature type="compositionally biased region" description="Low complexity" evidence="6">
    <location>
        <begin position="561"/>
        <end position="580"/>
    </location>
</feature>
<protein>
    <recommendedName>
        <fullName evidence="8">Peptidase S54 rhomboid domain-containing protein</fullName>
    </recommendedName>
</protein>
<feature type="compositionally biased region" description="Low complexity" evidence="6">
    <location>
        <begin position="421"/>
        <end position="430"/>
    </location>
</feature>
<feature type="region of interest" description="Disordered" evidence="6">
    <location>
        <begin position="528"/>
        <end position="652"/>
    </location>
</feature>
<feature type="compositionally biased region" description="Basic residues" evidence="6">
    <location>
        <begin position="1038"/>
        <end position="1048"/>
    </location>
</feature>
<feature type="compositionally biased region" description="Acidic residues" evidence="6">
    <location>
        <begin position="339"/>
        <end position="351"/>
    </location>
</feature>
<name>F2U1B8_SALR5</name>
<feature type="transmembrane region" description="Helical" evidence="7">
    <location>
        <begin position="1298"/>
        <end position="1319"/>
    </location>
</feature>
<feature type="compositionally biased region" description="Acidic residues" evidence="6">
    <location>
        <begin position="271"/>
        <end position="288"/>
    </location>
</feature>
<feature type="transmembrane region" description="Helical" evidence="7">
    <location>
        <begin position="1418"/>
        <end position="1436"/>
    </location>
</feature>
<feature type="transmembrane region" description="Helical" evidence="7">
    <location>
        <begin position="1331"/>
        <end position="1351"/>
    </location>
</feature>
<dbReference type="InterPro" id="IPR051512">
    <property type="entry name" value="Inactive_Rhomboid"/>
</dbReference>
<dbReference type="Gene3D" id="1.20.1540.10">
    <property type="entry name" value="Rhomboid-like"/>
    <property type="match status" value="1"/>
</dbReference>
<feature type="transmembrane region" description="Helical" evidence="7">
    <location>
        <begin position="1393"/>
        <end position="1412"/>
    </location>
</feature>
<dbReference type="InterPro" id="IPR035952">
    <property type="entry name" value="Rhomboid-like_sf"/>
</dbReference>
<feature type="compositionally biased region" description="Low complexity" evidence="6">
    <location>
        <begin position="868"/>
        <end position="877"/>
    </location>
</feature>
<reference evidence="9" key="1">
    <citation type="submission" date="2009-08" db="EMBL/GenBank/DDBJ databases">
        <title>Annotation of Salpingoeca rosetta.</title>
        <authorList>
            <consortium name="The Broad Institute Genome Sequencing Platform"/>
            <person name="Russ C."/>
            <person name="Cuomo C."/>
            <person name="Burger G."/>
            <person name="Gray M.W."/>
            <person name="Holland P.W.H."/>
            <person name="King N."/>
            <person name="Lang F.B.F."/>
            <person name="Roger A.J."/>
            <person name="Ruiz-Trillo I."/>
            <person name="Young S.K."/>
            <person name="Zeng Q."/>
            <person name="Gargeya S."/>
            <person name="Alvarado L."/>
            <person name="Berlin A."/>
            <person name="Chapman S.B."/>
            <person name="Chen Z."/>
            <person name="Freedman E."/>
            <person name="Gellesch M."/>
            <person name="Goldberg J."/>
            <person name="Griggs A."/>
            <person name="Gujja S."/>
            <person name="Heilman E."/>
            <person name="Heiman D."/>
            <person name="Howarth C."/>
            <person name="Mehta T."/>
            <person name="Neiman D."/>
            <person name="Pearson M."/>
            <person name="Roberts A."/>
            <person name="Saif S."/>
            <person name="Shea T."/>
            <person name="Shenoy N."/>
            <person name="Sisk P."/>
            <person name="Stolte C."/>
            <person name="Sykes S."/>
            <person name="White J."/>
            <person name="Yandava C."/>
            <person name="Haas B."/>
            <person name="Nusbaum C."/>
            <person name="Birren B."/>
        </authorList>
    </citation>
    <scope>NUCLEOTIDE SEQUENCE</scope>
    <source>
        <strain evidence="9">ATCC 50818</strain>
    </source>
</reference>
<dbReference type="EMBL" id="GL832959">
    <property type="protein sequence ID" value="EGD81420.1"/>
    <property type="molecule type" value="Genomic_DNA"/>
</dbReference>
<feature type="compositionally biased region" description="Basic and acidic residues" evidence="6">
    <location>
        <begin position="431"/>
        <end position="442"/>
    </location>
</feature>
<keyword evidence="3" id="KW-0256">Endoplasmic reticulum</keyword>
<keyword evidence="2 7" id="KW-0812">Transmembrane</keyword>
<evidence type="ECO:0000313" key="10">
    <source>
        <dbReference type="Proteomes" id="UP000007799"/>
    </source>
</evidence>
<feature type="region of interest" description="Disordered" evidence="6">
    <location>
        <begin position="1"/>
        <end position="514"/>
    </location>
</feature>
<evidence type="ECO:0000256" key="2">
    <source>
        <dbReference type="ARBA" id="ARBA00022692"/>
    </source>
</evidence>
<feature type="compositionally biased region" description="Low complexity" evidence="6">
    <location>
        <begin position="62"/>
        <end position="81"/>
    </location>
</feature>
<feature type="compositionally biased region" description="Low complexity" evidence="6">
    <location>
        <begin position="632"/>
        <end position="646"/>
    </location>
</feature>
<dbReference type="PANTHER" id="PTHR45965">
    <property type="entry name" value="INACTIVE RHOMBOID PROTEIN"/>
    <property type="match status" value="1"/>
</dbReference>
<dbReference type="InterPro" id="IPR022764">
    <property type="entry name" value="Peptidase_S54_rhomboid_dom"/>
</dbReference>
<feature type="compositionally biased region" description="Low complexity" evidence="6">
    <location>
        <begin position="919"/>
        <end position="935"/>
    </location>
</feature>
<keyword evidence="5 7" id="KW-0472">Membrane</keyword>
<comment type="subcellular location">
    <subcellularLocation>
        <location evidence="1">Endoplasmic reticulum membrane</location>
        <topology evidence="1">Multi-pass membrane protein</topology>
    </subcellularLocation>
</comment>
<dbReference type="OMA" id="ATRTINC"/>
<evidence type="ECO:0000256" key="3">
    <source>
        <dbReference type="ARBA" id="ARBA00022824"/>
    </source>
</evidence>
<feature type="compositionally biased region" description="Low complexity" evidence="6">
    <location>
        <begin position="461"/>
        <end position="470"/>
    </location>
</feature>
<dbReference type="GO" id="GO:0005789">
    <property type="term" value="C:endoplasmic reticulum membrane"/>
    <property type="evidence" value="ECO:0007669"/>
    <property type="project" value="UniProtKB-SubCell"/>
</dbReference>
<feature type="compositionally biased region" description="Low complexity" evidence="6">
    <location>
        <begin position="92"/>
        <end position="115"/>
    </location>
</feature>
<feature type="region of interest" description="Disordered" evidence="6">
    <location>
        <begin position="857"/>
        <end position="1052"/>
    </location>
</feature>
<evidence type="ECO:0000256" key="1">
    <source>
        <dbReference type="ARBA" id="ARBA00004477"/>
    </source>
</evidence>
<feature type="transmembrane region" description="Helical" evidence="7">
    <location>
        <begin position="1363"/>
        <end position="1381"/>
    </location>
</feature>
<dbReference type="GO" id="GO:0004252">
    <property type="term" value="F:serine-type endopeptidase activity"/>
    <property type="evidence" value="ECO:0007669"/>
    <property type="project" value="InterPro"/>
</dbReference>
<dbReference type="InParanoid" id="F2U1B8"/>
<dbReference type="GO" id="GO:0042058">
    <property type="term" value="P:regulation of epidermal growth factor receptor signaling pathway"/>
    <property type="evidence" value="ECO:0007669"/>
    <property type="project" value="TreeGrafter"/>
</dbReference>
<dbReference type="OrthoDB" id="2146116at2759"/>
<evidence type="ECO:0000256" key="6">
    <source>
        <dbReference type="SAM" id="MobiDB-lite"/>
    </source>
</evidence>
<dbReference type="KEGG" id="sre:PTSG_02140"/>
<feature type="compositionally biased region" description="Polar residues" evidence="6">
    <location>
        <begin position="878"/>
        <end position="892"/>
    </location>
</feature>
<dbReference type="Proteomes" id="UP000007799">
    <property type="component" value="Unassembled WGS sequence"/>
</dbReference>
<feature type="compositionally biased region" description="Acidic residues" evidence="6">
    <location>
        <begin position="528"/>
        <end position="540"/>
    </location>
</feature>
<feature type="domain" description="Peptidase S54 rhomboid" evidence="8">
    <location>
        <begin position="1296"/>
        <end position="1432"/>
    </location>
</feature>
<keyword evidence="4 7" id="KW-1133">Transmembrane helix</keyword>
<accession>F2U1B8</accession>
<dbReference type="GO" id="GO:0050708">
    <property type="term" value="P:regulation of protein secretion"/>
    <property type="evidence" value="ECO:0007669"/>
    <property type="project" value="TreeGrafter"/>
</dbReference>
<feature type="region of interest" description="Disordered" evidence="6">
    <location>
        <begin position="684"/>
        <end position="831"/>
    </location>
</feature>
<dbReference type="PANTHER" id="PTHR45965:SF3">
    <property type="entry name" value="INACTIVE RHOMBOID PROTEIN 1"/>
    <property type="match status" value="1"/>
</dbReference>
<dbReference type="RefSeq" id="XP_004996624.1">
    <property type="nucleotide sequence ID" value="XM_004996567.1"/>
</dbReference>
<feature type="transmembrane region" description="Helical" evidence="7">
    <location>
        <begin position="1448"/>
        <end position="1468"/>
    </location>
</feature>
<feature type="compositionally biased region" description="Acidic residues" evidence="6">
    <location>
        <begin position="688"/>
        <end position="751"/>
    </location>
</feature>
<evidence type="ECO:0000256" key="4">
    <source>
        <dbReference type="ARBA" id="ARBA00022989"/>
    </source>
</evidence>
<feature type="compositionally biased region" description="Low complexity" evidence="6">
    <location>
        <begin position="40"/>
        <end position="50"/>
    </location>
</feature>
<dbReference type="SUPFAM" id="SSF144091">
    <property type="entry name" value="Rhomboid-like"/>
    <property type="match status" value="1"/>
</dbReference>
<evidence type="ECO:0000313" key="9">
    <source>
        <dbReference type="EMBL" id="EGD81420.1"/>
    </source>
</evidence>
<feature type="compositionally biased region" description="Low complexity" evidence="6">
    <location>
        <begin position="947"/>
        <end position="971"/>
    </location>
</feature>
<gene>
    <name evidence="9" type="ORF">PTSG_02140</name>
</gene>
<feature type="compositionally biased region" description="Low complexity" evidence="6">
    <location>
        <begin position="994"/>
        <end position="1035"/>
    </location>
</feature>
<evidence type="ECO:0000256" key="5">
    <source>
        <dbReference type="ARBA" id="ARBA00023136"/>
    </source>
</evidence>
<keyword evidence="10" id="KW-1185">Reference proteome</keyword>
<evidence type="ECO:0000259" key="8">
    <source>
        <dbReference type="Pfam" id="PF01694"/>
    </source>
</evidence>
<evidence type="ECO:0000256" key="7">
    <source>
        <dbReference type="SAM" id="Phobius"/>
    </source>
</evidence>
<proteinExistence type="predicted"/>
<feature type="compositionally biased region" description="Polar residues" evidence="6">
    <location>
        <begin position="352"/>
        <end position="373"/>
    </location>
</feature>